<feature type="transmembrane region" description="Helical" evidence="2">
    <location>
        <begin position="100"/>
        <end position="119"/>
    </location>
</feature>
<dbReference type="RefSeq" id="WP_313833788.1">
    <property type="nucleotide sequence ID" value="NZ_JAQOUE010000001.1"/>
</dbReference>
<feature type="transmembrane region" description="Helical" evidence="2">
    <location>
        <begin position="125"/>
        <end position="143"/>
    </location>
</feature>
<feature type="compositionally biased region" description="Basic and acidic residues" evidence="1">
    <location>
        <begin position="1"/>
        <end position="11"/>
    </location>
</feature>
<dbReference type="Proteomes" id="UP001250932">
    <property type="component" value="Unassembled WGS sequence"/>
</dbReference>
<evidence type="ECO:0000256" key="2">
    <source>
        <dbReference type="SAM" id="Phobius"/>
    </source>
</evidence>
<keyword evidence="2" id="KW-0472">Membrane</keyword>
<organism evidence="3 4">
    <name type="scientific">Candidatus Nitronereus thalassa</name>
    <dbReference type="NCBI Taxonomy" id="3020898"/>
    <lineage>
        <taxon>Bacteria</taxon>
        <taxon>Pseudomonadati</taxon>
        <taxon>Nitrospirota</taxon>
        <taxon>Nitrospiria</taxon>
        <taxon>Nitrospirales</taxon>
        <taxon>Nitrospiraceae</taxon>
        <taxon>Candidatus Nitronereus</taxon>
    </lineage>
</organism>
<reference evidence="3 4" key="1">
    <citation type="journal article" date="2023" name="ISME J.">
        <title>Cultivation and genomic characterization of novel and ubiquitous marine nitrite-oxidizing bacteria from the Nitrospirales.</title>
        <authorList>
            <person name="Mueller A.J."/>
            <person name="Daebeler A."/>
            <person name="Herbold C.W."/>
            <person name="Kirkegaard R.H."/>
            <person name="Daims H."/>
        </authorList>
    </citation>
    <scope>NUCLEOTIDE SEQUENCE [LARGE SCALE GENOMIC DNA]</scope>
    <source>
        <strain evidence="3 4">EB</strain>
    </source>
</reference>
<evidence type="ECO:0000313" key="4">
    <source>
        <dbReference type="Proteomes" id="UP001250932"/>
    </source>
</evidence>
<proteinExistence type="predicted"/>
<accession>A0ABU3K9Y3</accession>
<keyword evidence="2" id="KW-1133">Transmembrane helix</keyword>
<feature type="transmembrane region" description="Helical" evidence="2">
    <location>
        <begin position="49"/>
        <end position="70"/>
    </location>
</feature>
<protein>
    <submittedName>
        <fullName evidence="3">Uncharacterized protein</fullName>
    </submittedName>
</protein>
<sequence length="153" mass="16891">MTEDPKQKAETESPPEAPRTRQVPGVHIGPPTPGGELDTETHEALQMTVAMKMVGSAMVFIGFIQVFLSASTGAEITIFPMILYFAGLALWAHSSVKIPTVRYLVIGFSTVCALGFLHLGEVLFWHKYVIYWGTIAMVVFFMFQTPKKPAKSK</sequence>
<evidence type="ECO:0000313" key="3">
    <source>
        <dbReference type="EMBL" id="MDT7043255.1"/>
    </source>
</evidence>
<comment type="caution">
    <text evidence="3">The sequence shown here is derived from an EMBL/GenBank/DDBJ whole genome shotgun (WGS) entry which is preliminary data.</text>
</comment>
<name>A0ABU3K9Y3_9BACT</name>
<keyword evidence="4" id="KW-1185">Reference proteome</keyword>
<dbReference type="EMBL" id="JAQOUE010000001">
    <property type="protein sequence ID" value="MDT7043255.1"/>
    <property type="molecule type" value="Genomic_DNA"/>
</dbReference>
<evidence type="ECO:0000256" key="1">
    <source>
        <dbReference type="SAM" id="MobiDB-lite"/>
    </source>
</evidence>
<keyword evidence="2" id="KW-0812">Transmembrane</keyword>
<feature type="transmembrane region" description="Helical" evidence="2">
    <location>
        <begin position="76"/>
        <end position="93"/>
    </location>
</feature>
<gene>
    <name evidence="3" type="ORF">PPG34_12915</name>
</gene>
<feature type="region of interest" description="Disordered" evidence="1">
    <location>
        <begin position="1"/>
        <end position="38"/>
    </location>
</feature>